<feature type="compositionally biased region" description="Basic and acidic residues" evidence="2">
    <location>
        <begin position="116"/>
        <end position="125"/>
    </location>
</feature>
<comment type="caution">
    <text evidence="4">The sequence shown here is derived from an EMBL/GenBank/DDBJ whole genome shotgun (WGS) entry which is preliminary data.</text>
</comment>
<feature type="chain" id="PRO_5042192799" evidence="3">
    <location>
        <begin position="31"/>
        <end position="847"/>
    </location>
</feature>
<protein>
    <submittedName>
        <fullName evidence="4">Uncharacterized protein</fullName>
    </submittedName>
</protein>
<feature type="coiled-coil region" evidence="1">
    <location>
        <begin position="575"/>
        <end position="646"/>
    </location>
</feature>
<keyword evidence="5" id="KW-1185">Reference proteome</keyword>
<name>A0AAE0BQD5_9CHLO</name>
<evidence type="ECO:0000256" key="1">
    <source>
        <dbReference type="SAM" id="Coils"/>
    </source>
</evidence>
<gene>
    <name evidence="4" type="ORF">CYMTET_49390</name>
</gene>
<evidence type="ECO:0000256" key="2">
    <source>
        <dbReference type="SAM" id="MobiDB-lite"/>
    </source>
</evidence>
<feature type="signal peptide" evidence="3">
    <location>
        <begin position="1"/>
        <end position="30"/>
    </location>
</feature>
<feature type="compositionally biased region" description="Basic and acidic residues" evidence="2">
    <location>
        <begin position="808"/>
        <end position="820"/>
    </location>
</feature>
<organism evidence="4 5">
    <name type="scientific">Cymbomonas tetramitiformis</name>
    <dbReference type="NCBI Taxonomy" id="36881"/>
    <lineage>
        <taxon>Eukaryota</taxon>
        <taxon>Viridiplantae</taxon>
        <taxon>Chlorophyta</taxon>
        <taxon>Pyramimonadophyceae</taxon>
        <taxon>Pyramimonadales</taxon>
        <taxon>Pyramimonadaceae</taxon>
        <taxon>Cymbomonas</taxon>
    </lineage>
</organism>
<evidence type="ECO:0000313" key="5">
    <source>
        <dbReference type="Proteomes" id="UP001190700"/>
    </source>
</evidence>
<evidence type="ECO:0000256" key="3">
    <source>
        <dbReference type="SAM" id="SignalP"/>
    </source>
</evidence>
<sequence>MAFISAYAMSLTTQIIVLLVYSETSLSVSANQNTQKFAQRTQDAFENELRQEQNENDGRLQFSKEDHLDLYEVKRQRDSQWKLHADSRQERKTVDSSLHGFSVRRKDTHNLNNLRRSLDRQKLKDGPSSTGTTPKELPSYERHVGRVTSIAQFRDRLSDIREANAREEDTSVDPAATSAVPAWNEDGDEDIRIHDHFSSVMEASSVPTHQDTRTAAEQAEDIRQYFTDFLEEKISVPTIDPSQDEGLRIRNFFSNVLEVSAALTEDRDGGTHRAPSAIAEPREAPAECFEGESCVEIEAPEADDRVGRGAGDDVDDGSDPARTLQRRREEEDAAIRLKLETDPLLHGRWVHFPAIDEKWQYVAGVDATCQTCLTCGEDFSCPKPSGDQHIITFFGARNNSRPRELLEALNSDFMWRTTSDRGLRRGWCTRSVAAQWCTSQIGGDEGVLSKQLDSLEAVPARVARSAPSPAHLGCDRSSRPCPLHFWVANPASSALQIAGLASGVQPREVGGEDARLRGGAPQRALHANRTHVKAMMDTNRRQHTAWDAHMADVDAFQARLQWEREALDASESELRSRERALNESWQVQLQELEAEGTRLQQEFEEAEEQESQAHWVYADQLKLVKAQRVNQTLTALQLRREKLEEAGSLERESRKEESTVMLLQKEMHVEEQEAVVQSGAREHYELLNRMKDVLAVNRSRLNTKDKNIMDARNAEMLEGVIMDAGTRLELQHRVDGMLHEQEALLPDGSSESSGPLDEYAPPLTGEMTRREPLERAGTCEPSRFVRGDRIGGCWEEEWQSMEALMQQRADKVAHRAERRTAQPPPAASMDEDQELEKMQDLRGRTLE</sequence>
<feature type="compositionally biased region" description="Basic and acidic residues" evidence="2">
    <location>
        <begin position="835"/>
        <end position="847"/>
    </location>
</feature>
<proteinExistence type="predicted"/>
<accession>A0AAE0BQD5</accession>
<dbReference type="AlphaFoldDB" id="A0AAE0BQD5"/>
<dbReference type="Proteomes" id="UP001190700">
    <property type="component" value="Unassembled WGS sequence"/>
</dbReference>
<reference evidence="4 5" key="1">
    <citation type="journal article" date="2015" name="Genome Biol. Evol.">
        <title>Comparative Genomics of a Bacterivorous Green Alga Reveals Evolutionary Causalities and Consequences of Phago-Mixotrophic Mode of Nutrition.</title>
        <authorList>
            <person name="Burns J.A."/>
            <person name="Paasch A."/>
            <person name="Narechania A."/>
            <person name="Kim E."/>
        </authorList>
    </citation>
    <scope>NUCLEOTIDE SEQUENCE [LARGE SCALE GENOMIC DNA]</scope>
    <source>
        <strain evidence="4 5">PLY_AMNH</strain>
    </source>
</reference>
<feature type="region of interest" description="Disordered" evidence="2">
    <location>
        <begin position="805"/>
        <end position="847"/>
    </location>
</feature>
<feature type="region of interest" description="Disordered" evidence="2">
    <location>
        <begin position="93"/>
        <end position="137"/>
    </location>
</feature>
<dbReference type="EMBL" id="LGRX02033550">
    <property type="protein sequence ID" value="KAK3240797.1"/>
    <property type="molecule type" value="Genomic_DNA"/>
</dbReference>
<keyword evidence="1" id="KW-0175">Coiled coil</keyword>
<feature type="region of interest" description="Disordered" evidence="2">
    <location>
        <begin position="299"/>
        <end position="329"/>
    </location>
</feature>
<evidence type="ECO:0000313" key="4">
    <source>
        <dbReference type="EMBL" id="KAK3240797.1"/>
    </source>
</evidence>
<feature type="compositionally biased region" description="Basic and acidic residues" evidence="2">
    <location>
        <begin position="302"/>
        <end position="311"/>
    </location>
</feature>
<keyword evidence="3" id="KW-0732">Signal</keyword>